<evidence type="ECO:0000313" key="2">
    <source>
        <dbReference type="EnsemblProtists" id="EOD21702"/>
    </source>
</evidence>
<sequence>MSSLCDEVLSTDELLGVILGILLREDALRRCKCARLVCKRWKDELARAAKTPPRGWKSFTKNCVYLRGRVESLPDDESDPGSRWMRAIYEQGLNGLLDSRLPHVHASCAALVAHHKAMRLRGLYVVLAPAAAHQRWLAAFARDGISAFANGGRPEQRYAGFASLGHRLAQGQSIEVVVSTYSMAATDIWFILQFRPKYVFFEGGLCQPKQYASRLAPLLLASPHLAEPPNGVLIDDASLLQHHARSMELIRFSMDRFIKIWQQEEARRGEARTGGGSDATSESDSVASEEEDTEQAVAAAPSRPPLFDSPTEFGAGALLSLLQGGRVSSLLRLLGWAVYTERGV</sequence>
<evidence type="ECO:0000256" key="1">
    <source>
        <dbReference type="SAM" id="MobiDB-lite"/>
    </source>
</evidence>
<dbReference type="RefSeq" id="XP_005774131.1">
    <property type="nucleotide sequence ID" value="XM_005774074.1"/>
</dbReference>
<evidence type="ECO:0000313" key="3">
    <source>
        <dbReference type="Proteomes" id="UP000013827"/>
    </source>
</evidence>
<dbReference type="Proteomes" id="UP000013827">
    <property type="component" value="Unassembled WGS sequence"/>
</dbReference>
<dbReference type="EnsemblProtists" id="EOD21702">
    <property type="protein sequence ID" value="EOD21702"/>
    <property type="gene ID" value="EMIHUDRAFT_101539"/>
</dbReference>
<dbReference type="KEGG" id="ehx:EMIHUDRAFT_101539"/>
<dbReference type="AlphaFoldDB" id="A0A0D3JDW7"/>
<protein>
    <recommendedName>
        <fullName evidence="4">F-box domain-containing protein</fullName>
    </recommendedName>
</protein>
<keyword evidence="3" id="KW-1185">Reference proteome</keyword>
<organism evidence="2 3">
    <name type="scientific">Emiliania huxleyi (strain CCMP1516)</name>
    <dbReference type="NCBI Taxonomy" id="280463"/>
    <lineage>
        <taxon>Eukaryota</taxon>
        <taxon>Haptista</taxon>
        <taxon>Haptophyta</taxon>
        <taxon>Prymnesiophyceae</taxon>
        <taxon>Isochrysidales</taxon>
        <taxon>Noelaerhabdaceae</taxon>
        <taxon>Emiliania</taxon>
    </lineage>
</organism>
<feature type="region of interest" description="Disordered" evidence="1">
    <location>
        <begin position="268"/>
        <end position="305"/>
    </location>
</feature>
<reference evidence="3" key="1">
    <citation type="journal article" date="2013" name="Nature">
        <title>Pan genome of the phytoplankton Emiliania underpins its global distribution.</title>
        <authorList>
            <person name="Read B.A."/>
            <person name="Kegel J."/>
            <person name="Klute M.J."/>
            <person name="Kuo A."/>
            <person name="Lefebvre S.C."/>
            <person name="Maumus F."/>
            <person name="Mayer C."/>
            <person name="Miller J."/>
            <person name="Monier A."/>
            <person name="Salamov A."/>
            <person name="Young J."/>
            <person name="Aguilar M."/>
            <person name="Claverie J.M."/>
            <person name="Frickenhaus S."/>
            <person name="Gonzalez K."/>
            <person name="Herman E.K."/>
            <person name="Lin Y.C."/>
            <person name="Napier J."/>
            <person name="Ogata H."/>
            <person name="Sarno A.F."/>
            <person name="Shmutz J."/>
            <person name="Schroeder D."/>
            <person name="de Vargas C."/>
            <person name="Verret F."/>
            <person name="von Dassow P."/>
            <person name="Valentin K."/>
            <person name="Van de Peer Y."/>
            <person name="Wheeler G."/>
            <person name="Dacks J.B."/>
            <person name="Delwiche C.F."/>
            <person name="Dyhrman S.T."/>
            <person name="Glockner G."/>
            <person name="John U."/>
            <person name="Richards T."/>
            <person name="Worden A.Z."/>
            <person name="Zhang X."/>
            <person name="Grigoriev I.V."/>
            <person name="Allen A.E."/>
            <person name="Bidle K."/>
            <person name="Borodovsky M."/>
            <person name="Bowler C."/>
            <person name="Brownlee C."/>
            <person name="Cock J.M."/>
            <person name="Elias M."/>
            <person name="Gladyshev V.N."/>
            <person name="Groth M."/>
            <person name="Guda C."/>
            <person name="Hadaegh A."/>
            <person name="Iglesias-Rodriguez M.D."/>
            <person name="Jenkins J."/>
            <person name="Jones B.M."/>
            <person name="Lawson T."/>
            <person name="Leese F."/>
            <person name="Lindquist E."/>
            <person name="Lobanov A."/>
            <person name="Lomsadze A."/>
            <person name="Malik S.B."/>
            <person name="Marsh M.E."/>
            <person name="Mackinder L."/>
            <person name="Mock T."/>
            <person name="Mueller-Roeber B."/>
            <person name="Pagarete A."/>
            <person name="Parker M."/>
            <person name="Probert I."/>
            <person name="Quesneville H."/>
            <person name="Raines C."/>
            <person name="Rensing S.A."/>
            <person name="Riano-Pachon D.M."/>
            <person name="Richier S."/>
            <person name="Rokitta S."/>
            <person name="Shiraiwa Y."/>
            <person name="Soanes D.M."/>
            <person name="van der Giezen M."/>
            <person name="Wahlund T.M."/>
            <person name="Williams B."/>
            <person name="Wilson W."/>
            <person name="Wolfe G."/>
            <person name="Wurch L.L."/>
        </authorList>
    </citation>
    <scope>NUCLEOTIDE SEQUENCE</scope>
</reference>
<dbReference type="PaxDb" id="2903-EOD21702"/>
<accession>A0A0D3JDW7</accession>
<dbReference type="HOGENOM" id="CLU_069498_0_0_1"/>
<dbReference type="GeneID" id="17267209"/>
<proteinExistence type="predicted"/>
<evidence type="ECO:0008006" key="4">
    <source>
        <dbReference type="Google" id="ProtNLM"/>
    </source>
</evidence>
<name>A0A0D3JDW7_EMIH1</name>
<reference evidence="2" key="2">
    <citation type="submission" date="2024-10" db="UniProtKB">
        <authorList>
            <consortium name="EnsemblProtists"/>
        </authorList>
    </citation>
    <scope>IDENTIFICATION</scope>
</reference>